<sequence length="67" mass="7917">MSIDSVLSNCRALREHKTKVKYHHISLCYKTRGYLSEERIALQYYDVIKTHSEHLADMKYDCARIIA</sequence>
<evidence type="ECO:0000313" key="2">
    <source>
        <dbReference type="Proteomes" id="UP000593567"/>
    </source>
</evidence>
<dbReference type="AlphaFoldDB" id="A0A7J7KA90"/>
<accession>A0A7J7KA90</accession>
<evidence type="ECO:0000313" key="1">
    <source>
        <dbReference type="EMBL" id="KAF6034864.1"/>
    </source>
</evidence>
<dbReference type="EMBL" id="VXIV02000978">
    <property type="protein sequence ID" value="KAF6034864.1"/>
    <property type="molecule type" value="Genomic_DNA"/>
</dbReference>
<keyword evidence="2" id="KW-1185">Reference proteome</keyword>
<reference evidence="1" key="1">
    <citation type="submission" date="2020-06" db="EMBL/GenBank/DDBJ databases">
        <title>Draft genome of Bugula neritina, a colonial animal packing powerful symbionts and potential medicines.</title>
        <authorList>
            <person name="Rayko M."/>
        </authorList>
    </citation>
    <scope>NUCLEOTIDE SEQUENCE [LARGE SCALE GENOMIC DNA]</scope>
    <source>
        <strain evidence="1">Kwan_BN1</strain>
    </source>
</reference>
<proteinExistence type="predicted"/>
<dbReference type="Proteomes" id="UP000593567">
    <property type="component" value="Unassembled WGS sequence"/>
</dbReference>
<comment type="caution">
    <text evidence="1">The sequence shown here is derived from an EMBL/GenBank/DDBJ whole genome shotgun (WGS) entry which is preliminary data.</text>
</comment>
<name>A0A7J7KA90_BUGNE</name>
<protein>
    <submittedName>
        <fullName evidence="1">Uncharacterized protein</fullName>
    </submittedName>
</protein>
<gene>
    <name evidence="1" type="ORF">EB796_006814</name>
</gene>
<organism evidence="1 2">
    <name type="scientific">Bugula neritina</name>
    <name type="common">Brown bryozoan</name>
    <name type="synonym">Sertularia neritina</name>
    <dbReference type="NCBI Taxonomy" id="10212"/>
    <lineage>
        <taxon>Eukaryota</taxon>
        <taxon>Metazoa</taxon>
        <taxon>Spiralia</taxon>
        <taxon>Lophotrochozoa</taxon>
        <taxon>Bryozoa</taxon>
        <taxon>Gymnolaemata</taxon>
        <taxon>Cheilostomatida</taxon>
        <taxon>Flustrina</taxon>
        <taxon>Buguloidea</taxon>
        <taxon>Bugulidae</taxon>
        <taxon>Bugula</taxon>
    </lineage>
</organism>